<sequence>MGRRTAAPKGKAVPRQIFLVSCFLIATALERELNYCSVDFLRRMTTFLTLSSCIFQALELCYTGCFFSISFATPAHTWNLACLGCGSSTCLVGLLLAFSSSERRLAGRPWQRNGGICSLQWVPRKKK</sequence>
<reference evidence="2" key="1">
    <citation type="journal article" date="2015" name="PLoS ONE">
        <title>An Insight into the Sialome of the Lone Star Tick, Amblyomma americanum, with a Glimpse on Its Time Dependent Gene Expression.</title>
        <authorList>
            <person name="Karim S."/>
            <person name="Ribeiro J.M."/>
        </authorList>
    </citation>
    <scope>NUCLEOTIDE SEQUENCE</scope>
    <source>
        <tissue evidence="2">Salivary gland</tissue>
    </source>
</reference>
<accession>A0A0C9S4B6</accession>
<feature type="transmembrane region" description="Helical" evidence="1">
    <location>
        <begin position="78"/>
        <end position="98"/>
    </location>
</feature>
<keyword evidence="1" id="KW-1133">Transmembrane helix</keyword>
<name>A0A0C9S4B6_AMBAM</name>
<feature type="transmembrane region" description="Helical" evidence="1">
    <location>
        <begin position="50"/>
        <end position="72"/>
    </location>
</feature>
<evidence type="ECO:0000313" key="2">
    <source>
        <dbReference type="EMBL" id="JAG92039.1"/>
    </source>
</evidence>
<dbReference type="AlphaFoldDB" id="A0A0C9S4B6"/>
<organism evidence="2">
    <name type="scientific">Amblyomma americanum</name>
    <name type="common">Lone star tick</name>
    <dbReference type="NCBI Taxonomy" id="6943"/>
    <lineage>
        <taxon>Eukaryota</taxon>
        <taxon>Metazoa</taxon>
        <taxon>Ecdysozoa</taxon>
        <taxon>Arthropoda</taxon>
        <taxon>Chelicerata</taxon>
        <taxon>Arachnida</taxon>
        <taxon>Acari</taxon>
        <taxon>Parasitiformes</taxon>
        <taxon>Ixodida</taxon>
        <taxon>Ixodoidea</taxon>
        <taxon>Ixodidae</taxon>
        <taxon>Amblyomminae</taxon>
        <taxon>Amblyomma</taxon>
    </lineage>
</organism>
<protein>
    <submittedName>
        <fullName evidence="2">Uncharacterized protein</fullName>
    </submittedName>
</protein>
<evidence type="ECO:0000256" key="1">
    <source>
        <dbReference type="SAM" id="Phobius"/>
    </source>
</evidence>
<keyword evidence="1" id="KW-0812">Transmembrane</keyword>
<dbReference type="EMBL" id="GBZX01000701">
    <property type="protein sequence ID" value="JAG92039.1"/>
    <property type="molecule type" value="mRNA"/>
</dbReference>
<keyword evidence="1" id="KW-0472">Membrane</keyword>
<proteinExistence type="evidence at transcript level"/>